<accession>A0ABS5ZS40</accession>
<dbReference type="InterPro" id="IPR012440">
    <property type="entry name" value="DUF1641"/>
</dbReference>
<dbReference type="EMBL" id="JABELD010000102">
    <property type="protein sequence ID" value="MBU2739492.1"/>
    <property type="molecule type" value="Genomic_DNA"/>
</dbReference>
<dbReference type="Proteomes" id="UP001197028">
    <property type="component" value="Unassembled WGS sequence"/>
</dbReference>
<keyword evidence="2" id="KW-1185">Reference proteome</keyword>
<reference evidence="1 2" key="1">
    <citation type="journal article" date="2021" name="ISME J.">
        <title>Genomic evolution of the class Acidithiobacillia: deep-branching Proteobacteria living in extreme acidic conditions.</title>
        <authorList>
            <person name="Moya-Beltran A."/>
            <person name="Beard S."/>
            <person name="Rojas-Villalobos C."/>
            <person name="Issotta F."/>
            <person name="Gallardo Y."/>
            <person name="Ulloa R."/>
            <person name="Giaveno A."/>
            <person name="Degli Esposti M."/>
            <person name="Johnson D.B."/>
            <person name="Quatrini R."/>
        </authorList>
    </citation>
    <scope>NUCLEOTIDE SEQUENCE [LARGE SCALE GENOMIC DNA]</scope>
    <source>
        <strain evidence="1 2">ATCC 19703</strain>
    </source>
</reference>
<gene>
    <name evidence="1" type="ORF">HJG40_12010</name>
</gene>
<evidence type="ECO:0000313" key="2">
    <source>
        <dbReference type="Proteomes" id="UP001197028"/>
    </source>
</evidence>
<proteinExistence type="predicted"/>
<organism evidence="1 2">
    <name type="scientific">Acidithiobacillus concretivorus</name>
    <dbReference type="NCBI Taxonomy" id="3063952"/>
    <lineage>
        <taxon>Bacteria</taxon>
        <taxon>Pseudomonadati</taxon>
        <taxon>Pseudomonadota</taxon>
        <taxon>Acidithiobacillia</taxon>
        <taxon>Acidithiobacillales</taxon>
        <taxon>Acidithiobacillaceae</taxon>
        <taxon>Acidithiobacillus</taxon>
    </lineage>
</organism>
<name>A0ABS5ZS40_9PROT</name>
<comment type="caution">
    <text evidence="1">The sequence shown here is derived from an EMBL/GenBank/DDBJ whole genome shotgun (WGS) entry which is preliminary data.</text>
</comment>
<sequence length="284" mass="30682">MMATQESFTPQLTPEQWAGLARLGDLAHGSESFMGSPAGNLPMDLALKAGTWNERYDLEGSIEELLDTLNVLRESGLLALIRENAAFVTESIALLKPFIPSLLSKLHEMPLAEWLSALQIFGEIIPKVNAVLEFLRGPAGGAVVAKIKELGDIWQETSADTTIVEALRLLKQMQDDGNLQRVADISRQIGLFAETIDLESLLGQFVQKSQDSPLMNSAASLMQSGRLMAAALADAAEHEATGKAGGLSGLYHMLKDPDVQRGMRVVAVLPVYLEKAGILPKHKG</sequence>
<dbReference type="Pfam" id="PF07849">
    <property type="entry name" value="DUF1641"/>
    <property type="match status" value="1"/>
</dbReference>
<protein>
    <submittedName>
        <fullName evidence="1">DUF1641 domain-containing protein</fullName>
    </submittedName>
</protein>
<evidence type="ECO:0000313" key="1">
    <source>
        <dbReference type="EMBL" id="MBU2739492.1"/>
    </source>
</evidence>